<keyword evidence="9" id="KW-1185">Reference proteome</keyword>
<evidence type="ECO:0000256" key="5">
    <source>
        <dbReference type="ARBA" id="ARBA00023242"/>
    </source>
</evidence>
<dbReference type="InterPro" id="IPR036322">
    <property type="entry name" value="WD40_repeat_dom_sf"/>
</dbReference>
<sequence>MPKRAAKRKAMGLDQNQGGKDAKPVEIQVNCRVASGGGTVCAVAGTRCFVSSRGPGKEEEWRELRVVTKKKDEHEHEDEQKPVVLEDAHSLSVRCCEVSPCGRYVATSGDDKVLRLWSGSGGAVESPTQPTTTTTTSTSSSSSSSWGLLWSCPLQKRASAVCFTPDSKAVVVADKFGDVWRAEVVRDAELRESGEASCDRIFGHFCSTVTAVGCSGCGTYIATGDRDGKVRVTCLGQTERGGREIQSYCLGHRTYVSGLRFLFAGRELRLATCSGDGQLRLFDPRDGRQVGESVGLETGALVSMTALEEHEGEGEGKAEATLVAVGADRTISLVGAAPSGLLGGGDERRTMRPPTPAFAPTSAARSGGGRLLVVGCEVDTAALGSRGQELGWYREGEGEGVGGEGDGPAASAAAWEAALGSYIGRRGAVYGECGVELAARGSALGGLALVPADLSKSVFSAEQREGRKKNRLDRR</sequence>
<evidence type="ECO:0000256" key="3">
    <source>
        <dbReference type="ARBA" id="ARBA00022694"/>
    </source>
</evidence>
<name>A0AAX4PHD9_9CHLO</name>
<dbReference type="GO" id="GO:0005829">
    <property type="term" value="C:cytosol"/>
    <property type="evidence" value="ECO:0007669"/>
    <property type="project" value="TreeGrafter"/>
</dbReference>
<dbReference type="InterPro" id="IPR001680">
    <property type="entry name" value="WD40_rpt"/>
</dbReference>
<evidence type="ECO:0000256" key="2">
    <source>
        <dbReference type="ARBA" id="ARBA00022574"/>
    </source>
</evidence>
<organism evidence="8 9">
    <name type="scientific">Chloropicon roscoffensis</name>
    <dbReference type="NCBI Taxonomy" id="1461544"/>
    <lineage>
        <taxon>Eukaryota</taxon>
        <taxon>Viridiplantae</taxon>
        <taxon>Chlorophyta</taxon>
        <taxon>Chloropicophyceae</taxon>
        <taxon>Chloropicales</taxon>
        <taxon>Chloropicaceae</taxon>
        <taxon>Chloropicon</taxon>
    </lineage>
</organism>
<dbReference type="Proteomes" id="UP001472866">
    <property type="component" value="Chromosome 11"/>
</dbReference>
<evidence type="ECO:0000256" key="7">
    <source>
        <dbReference type="SAM" id="MobiDB-lite"/>
    </source>
</evidence>
<dbReference type="SMART" id="SM00320">
    <property type="entry name" value="WD40"/>
    <property type="match status" value="3"/>
</dbReference>
<feature type="compositionally biased region" description="Low complexity" evidence="7">
    <location>
        <begin position="131"/>
        <end position="143"/>
    </location>
</feature>
<accession>A0AAX4PHD9</accession>
<evidence type="ECO:0000313" key="9">
    <source>
        <dbReference type="Proteomes" id="UP001472866"/>
    </source>
</evidence>
<feature type="repeat" description="WD" evidence="6">
    <location>
        <begin position="86"/>
        <end position="118"/>
    </location>
</feature>
<dbReference type="GO" id="GO:0005634">
    <property type="term" value="C:nucleus"/>
    <property type="evidence" value="ECO:0007669"/>
    <property type="project" value="UniProtKB-SubCell"/>
</dbReference>
<keyword evidence="2 6" id="KW-0853">WD repeat</keyword>
<dbReference type="InterPro" id="IPR028884">
    <property type="entry name" value="Trm82"/>
</dbReference>
<dbReference type="PROSITE" id="PS50082">
    <property type="entry name" value="WD_REPEATS_2"/>
    <property type="match status" value="1"/>
</dbReference>
<proteinExistence type="predicted"/>
<keyword evidence="5" id="KW-0539">Nucleus</keyword>
<feature type="region of interest" description="Disordered" evidence="7">
    <location>
        <begin position="118"/>
        <end position="143"/>
    </location>
</feature>
<comment type="subcellular location">
    <subcellularLocation>
        <location evidence="1">Nucleus</location>
    </subcellularLocation>
</comment>
<gene>
    <name evidence="8" type="ORF">HKI87_11g68730</name>
</gene>
<evidence type="ECO:0000256" key="1">
    <source>
        <dbReference type="ARBA" id="ARBA00004123"/>
    </source>
</evidence>
<evidence type="ECO:0000256" key="6">
    <source>
        <dbReference type="PROSITE-ProRule" id="PRU00221"/>
    </source>
</evidence>
<feature type="compositionally biased region" description="Basic residues" evidence="7">
    <location>
        <begin position="1"/>
        <end position="10"/>
    </location>
</feature>
<dbReference type="PROSITE" id="PS50294">
    <property type="entry name" value="WD_REPEATS_REGION"/>
    <property type="match status" value="1"/>
</dbReference>
<dbReference type="GO" id="GO:0036265">
    <property type="term" value="P:RNA (guanine-N7)-methylation"/>
    <property type="evidence" value="ECO:0007669"/>
    <property type="project" value="InterPro"/>
</dbReference>
<keyword evidence="4" id="KW-0677">Repeat</keyword>
<dbReference type="GO" id="GO:0006400">
    <property type="term" value="P:tRNA modification"/>
    <property type="evidence" value="ECO:0007669"/>
    <property type="project" value="TreeGrafter"/>
</dbReference>
<evidence type="ECO:0000256" key="4">
    <source>
        <dbReference type="ARBA" id="ARBA00022737"/>
    </source>
</evidence>
<dbReference type="GO" id="GO:0043527">
    <property type="term" value="C:tRNA methyltransferase complex"/>
    <property type="evidence" value="ECO:0007669"/>
    <property type="project" value="TreeGrafter"/>
</dbReference>
<feature type="region of interest" description="Disordered" evidence="7">
    <location>
        <begin position="1"/>
        <end position="21"/>
    </location>
</feature>
<dbReference type="AlphaFoldDB" id="A0AAX4PHD9"/>
<dbReference type="EMBL" id="CP151511">
    <property type="protein sequence ID" value="WZN65316.1"/>
    <property type="molecule type" value="Genomic_DNA"/>
</dbReference>
<dbReference type="InterPro" id="IPR015943">
    <property type="entry name" value="WD40/YVTN_repeat-like_dom_sf"/>
</dbReference>
<reference evidence="8 9" key="1">
    <citation type="submission" date="2024-03" db="EMBL/GenBank/DDBJ databases">
        <title>Complete genome sequence of the green alga Chloropicon roscoffensis RCC1871.</title>
        <authorList>
            <person name="Lemieux C."/>
            <person name="Pombert J.-F."/>
            <person name="Otis C."/>
            <person name="Turmel M."/>
        </authorList>
    </citation>
    <scope>NUCLEOTIDE SEQUENCE [LARGE SCALE GENOMIC DNA]</scope>
    <source>
        <strain evidence="8 9">RCC1871</strain>
    </source>
</reference>
<dbReference type="SUPFAM" id="SSF50978">
    <property type="entry name" value="WD40 repeat-like"/>
    <property type="match status" value="1"/>
</dbReference>
<evidence type="ECO:0000313" key="8">
    <source>
        <dbReference type="EMBL" id="WZN65316.1"/>
    </source>
</evidence>
<keyword evidence="3" id="KW-0819">tRNA processing</keyword>
<dbReference type="Pfam" id="PF00400">
    <property type="entry name" value="WD40"/>
    <property type="match status" value="3"/>
</dbReference>
<dbReference type="Gene3D" id="2.130.10.10">
    <property type="entry name" value="YVTN repeat-like/Quinoprotein amine dehydrogenase"/>
    <property type="match status" value="1"/>
</dbReference>
<protein>
    <submittedName>
        <fullName evidence="8">Non-catalytic subunit of tRNA (Guanine-N(7)-)-methyltransferase</fullName>
    </submittedName>
</protein>
<dbReference type="PANTHER" id="PTHR16288:SF0">
    <property type="entry name" value="TRNA (GUANINE-N(7)-)-METHYLTRANSFERASE NON-CATALYTIC SUBUNIT WDR4"/>
    <property type="match status" value="1"/>
</dbReference>
<dbReference type="PANTHER" id="PTHR16288">
    <property type="entry name" value="WD40 REPEAT PROTEIN 4"/>
    <property type="match status" value="1"/>
</dbReference>